<dbReference type="GO" id="GO:0022857">
    <property type="term" value="F:transmembrane transporter activity"/>
    <property type="evidence" value="ECO:0007669"/>
    <property type="project" value="TreeGrafter"/>
</dbReference>
<dbReference type="KEGG" id="taqu:KDW03_09520"/>
<accession>A0AAX3BGB8</accession>
<name>A0AAX3BGB8_9SPIR</name>
<comment type="similarity">
    <text evidence="4">Belongs to the ABC transporter superfamily. Macrolide exporter (TC 3.A.1.122) family.</text>
</comment>
<dbReference type="EMBL" id="CP073355">
    <property type="protein sequence ID" value="URA11390.1"/>
    <property type="molecule type" value="Genomic_DNA"/>
</dbReference>
<dbReference type="InterPro" id="IPR015854">
    <property type="entry name" value="ABC_transpr_LolD-like"/>
</dbReference>
<reference evidence="6" key="1">
    <citation type="submission" date="2021-04" db="EMBL/GenBank/DDBJ databases">
        <authorList>
            <person name="Postec A."/>
        </authorList>
    </citation>
    <scope>NUCLEOTIDE SEQUENCE</scope>
    <source>
        <strain evidence="6">F1F22</strain>
    </source>
</reference>
<dbReference type="Pfam" id="PF00005">
    <property type="entry name" value="ABC_tran"/>
    <property type="match status" value="1"/>
</dbReference>
<dbReference type="InterPro" id="IPR017911">
    <property type="entry name" value="MacB-like_ATP-bd"/>
</dbReference>
<evidence type="ECO:0000313" key="6">
    <source>
        <dbReference type="EMBL" id="URA11390.1"/>
    </source>
</evidence>
<protein>
    <submittedName>
        <fullName evidence="6">ABC transporter ATP-binding protein</fullName>
    </submittedName>
</protein>
<dbReference type="InterPro" id="IPR003439">
    <property type="entry name" value="ABC_transporter-like_ATP-bd"/>
</dbReference>
<evidence type="ECO:0000256" key="3">
    <source>
        <dbReference type="ARBA" id="ARBA00022840"/>
    </source>
</evidence>
<evidence type="ECO:0000259" key="5">
    <source>
        <dbReference type="SMART" id="SM00382"/>
    </source>
</evidence>
<dbReference type="CDD" id="cd03255">
    <property type="entry name" value="ABC_MJ0796_LolCDE_FtsE"/>
    <property type="match status" value="1"/>
</dbReference>
<dbReference type="Proteomes" id="UP001056539">
    <property type="component" value="Chromosome"/>
</dbReference>
<evidence type="ECO:0000313" key="7">
    <source>
        <dbReference type="Proteomes" id="UP001056539"/>
    </source>
</evidence>
<keyword evidence="7" id="KW-1185">Reference proteome</keyword>
<dbReference type="AlphaFoldDB" id="A0AAX3BGB8"/>
<evidence type="ECO:0000256" key="4">
    <source>
        <dbReference type="ARBA" id="ARBA00038388"/>
    </source>
</evidence>
<feature type="domain" description="AAA+ ATPase" evidence="5">
    <location>
        <begin position="17"/>
        <end position="206"/>
    </location>
</feature>
<keyword evidence="3 6" id="KW-0067">ATP-binding</keyword>
<dbReference type="GO" id="GO:0016887">
    <property type="term" value="F:ATP hydrolysis activity"/>
    <property type="evidence" value="ECO:0007669"/>
    <property type="project" value="InterPro"/>
</dbReference>
<dbReference type="GO" id="GO:0005886">
    <property type="term" value="C:plasma membrane"/>
    <property type="evidence" value="ECO:0007669"/>
    <property type="project" value="TreeGrafter"/>
</dbReference>
<dbReference type="PANTHER" id="PTHR24220:SF86">
    <property type="entry name" value="ABC TRANSPORTER ABCH.1"/>
    <property type="match status" value="1"/>
</dbReference>
<dbReference type="PANTHER" id="PTHR24220">
    <property type="entry name" value="IMPORT ATP-BINDING PROTEIN"/>
    <property type="match status" value="1"/>
</dbReference>
<gene>
    <name evidence="6" type="ORF">KDW03_09520</name>
</gene>
<dbReference type="GO" id="GO:0098796">
    <property type="term" value="C:membrane protein complex"/>
    <property type="evidence" value="ECO:0007669"/>
    <property type="project" value="UniProtKB-ARBA"/>
</dbReference>
<evidence type="ECO:0000256" key="1">
    <source>
        <dbReference type="ARBA" id="ARBA00022448"/>
    </source>
</evidence>
<sequence>METAVHALREVSLTVYQGDFIALTGPSGSGKSTLMYILGLLDTPTSGKYYLLGKPVHTMSGIERATLRNHTLGFVFQNFQLIPRTTALENVEVPLFYRRPHLPAQEIRKRALSMLSLVGLSHRAHHYPTQMSGGQQQRVAIARALVGNPSLLLADEPTGNLDSHTSKEIMELLVDLNKKGLTIVMVTHEEDIASYAKKIIRMRDGEIIDIIAREEKS</sequence>
<dbReference type="SUPFAM" id="SSF52540">
    <property type="entry name" value="P-loop containing nucleoside triphosphate hydrolases"/>
    <property type="match status" value="1"/>
</dbReference>
<organism evidence="6 7">
    <name type="scientific">Thermospira aquatica</name>
    <dbReference type="NCBI Taxonomy" id="2828656"/>
    <lineage>
        <taxon>Bacteria</taxon>
        <taxon>Pseudomonadati</taxon>
        <taxon>Spirochaetota</taxon>
        <taxon>Spirochaetia</taxon>
        <taxon>Brevinematales</taxon>
        <taxon>Thermospiraceae</taxon>
        <taxon>Thermospira</taxon>
    </lineage>
</organism>
<proteinExistence type="inferred from homology"/>
<dbReference type="Gene3D" id="3.40.50.300">
    <property type="entry name" value="P-loop containing nucleotide triphosphate hydrolases"/>
    <property type="match status" value="1"/>
</dbReference>
<dbReference type="InterPro" id="IPR027417">
    <property type="entry name" value="P-loop_NTPase"/>
</dbReference>
<dbReference type="InterPro" id="IPR003593">
    <property type="entry name" value="AAA+_ATPase"/>
</dbReference>
<evidence type="ECO:0000256" key="2">
    <source>
        <dbReference type="ARBA" id="ARBA00022741"/>
    </source>
</evidence>
<reference evidence="6" key="2">
    <citation type="submission" date="2022-06" db="EMBL/GenBank/DDBJ databases">
        <title>Thermospira aquatica gen. nov., sp. nov.</title>
        <authorList>
            <person name="Ben Ali Gam Z."/>
            <person name="Labat M."/>
        </authorList>
    </citation>
    <scope>NUCLEOTIDE SEQUENCE</scope>
    <source>
        <strain evidence="6">F1F22</strain>
    </source>
</reference>
<keyword evidence="1" id="KW-0813">Transport</keyword>
<dbReference type="InterPro" id="IPR017871">
    <property type="entry name" value="ABC_transporter-like_CS"/>
</dbReference>
<keyword evidence="2" id="KW-0547">Nucleotide-binding</keyword>
<dbReference type="PROSITE" id="PS00211">
    <property type="entry name" value="ABC_TRANSPORTER_1"/>
    <property type="match status" value="1"/>
</dbReference>
<dbReference type="FunFam" id="3.40.50.300:FF:000032">
    <property type="entry name" value="Export ABC transporter ATP-binding protein"/>
    <property type="match status" value="1"/>
</dbReference>
<dbReference type="GO" id="GO:0005524">
    <property type="term" value="F:ATP binding"/>
    <property type="evidence" value="ECO:0007669"/>
    <property type="project" value="UniProtKB-KW"/>
</dbReference>
<dbReference type="SMART" id="SM00382">
    <property type="entry name" value="AAA"/>
    <property type="match status" value="1"/>
</dbReference>